<dbReference type="PANTHER" id="PTHR10098:SF108">
    <property type="entry name" value="TETRATRICOPEPTIDE REPEAT PROTEIN 28"/>
    <property type="match status" value="1"/>
</dbReference>
<dbReference type="PROSITE" id="PS50005">
    <property type="entry name" value="TPR"/>
    <property type="match status" value="3"/>
</dbReference>
<keyword evidence="2" id="KW-0175">Coiled coil</keyword>
<dbReference type="InterPro" id="IPR011990">
    <property type="entry name" value="TPR-like_helical_dom_sf"/>
</dbReference>
<evidence type="ECO:0000259" key="4">
    <source>
        <dbReference type="Pfam" id="PF26355"/>
    </source>
</evidence>
<evidence type="ECO:0000256" key="2">
    <source>
        <dbReference type="SAM" id="Coils"/>
    </source>
</evidence>
<evidence type="ECO:0000256" key="1">
    <source>
        <dbReference type="PROSITE-ProRule" id="PRU00339"/>
    </source>
</evidence>
<dbReference type="Gene3D" id="3.40.50.300">
    <property type="entry name" value="P-loop containing nucleotide triphosphate hydrolases"/>
    <property type="match status" value="1"/>
</dbReference>
<dbReference type="Pfam" id="PF13181">
    <property type="entry name" value="TPR_8"/>
    <property type="match status" value="2"/>
</dbReference>
<evidence type="ECO:0000256" key="3">
    <source>
        <dbReference type="SAM" id="MobiDB-lite"/>
    </source>
</evidence>
<proteinExistence type="predicted"/>
<dbReference type="EMBL" id="JACJPW010000022">
    <property type="protein sequence ID" value="MBD2181573.1"/>
    <property type="molecule type" value="Genomic_DNA"/>
</dbReference>
<sequence length="828" mass="93906">MEFEEALKVLDAAVFAKKKVHLRDVEVVILKGSWQGQKYHEIAAASGYTETYLKQDIGPKLWKLVSEALGEKVSKTNFEAALERRWRESLAEAKKDRKDQSLEGVAGITPEAKGQKSAEGENFSGSEQEETINNNKVIFIGREKAIADLNSLVRQGAKIILIQGEGGVGKTLLSWEYLTSAGFDLIMETWMAKEMQQITSAKSVVEEWLKRHFNEEPSGDFGVTLERLRQKLRNPSQRVGVIIDNLEPALDKDGKFIPAHRDYVELLRVLADRGGNCVTLITSRERLGESAVSFHDYRLQGLDIAAWRVFFSSRNINTESSVLKDMHQAYGGNAKAMHIISGAIQADWEGDIEAYWHQNGQNLLIERDLKDLIASQFDRLQEHDPEAYKLLCRMGCYRYQEVRSVLLDGVLHLLWDVPESQRRRVVQSLRERSLLDFYKGEHYLHSVTRAEARARLKISEDWKIVNRKAADFWTDSVTVIDTPGDAIKALEAYYHYIDIEEFDRAADIILKERKLKHSDLGVAETLANSFGRVGLLQHMASVITSLAENINDEYSLTHLYNEFGNILLRAGDIQKGIEAYEKAIEMAKKTQEVISQKENYEQLKLELEKINVSIRFIISGSKLSIGEFEEAIKSYEEVLVLVENPNYSVYTVGSLLALSVLYSESNSEEDKQKTIIYAEKAKKGYKELPNMYLSVWIKAYSSVGFAMIHNNLGDYEKALEMYREALCYAEQSNYIEVKGRALNGLGTIYRKQNNLEAALVNHTDALEIASKIGAKVNIAEAYYERGLTYQKMGNIAKSRTDFQAAIQFYEEIGAPKQVAKVKKAMSEN</sequence>
<dbReference type="Proteomes" id="UP000641646">
    <property type="component" value="Unassembled WGS sequence"/>
</dbReference>
<evidence type="ECO:0000313" key="6">
    <source>
        <dbReference type="Proteomes" id="UP000641646"/>
    </source>
</evidence>
<dbReference type="RefSeq" id="WP_190464379.1">
    <property type="nucleotide sequence ID" value="NZ_JACJPW010000022.1"/>
</dbReference>
<dbReference type="Pfam" id="PF26355">
    <property type="entry name" value="HTH_VMAP-M9"/>
    <property type="match status" value="1"/>
</dbReference>
<dbReference type="PANTHER" id="PTHR10098">
    <property type="entry name" value="RAPSYN-RELATED"/>
    <property type="match status" value="1"/>
</dbReference>
<feature type="repeat" description="TPR" evidence="1">
    <location>
        <begin position="699"/>
        <end position="732"/>
    </location>
</feature>
<feature type="repeat" description="TPR" evidence="1">
    <location>
        <begin position="557"/>
        <end position="590"/>
    </location>
</feature>
<dbReference type="Pfam" id="PF13424">
    <property type="entry name" value="TPR_12"/>
    <property type="match status" value="1"/>
</dbReference>
<name>A0A926VD13_9CYAN</name>
<reference evidence="5" key="1">
    <citation type="journal article" date="2015" name="ISME J.">
        <title>Draft Genome Sequence of Streptomyces incarnatus NRRL8089, which Produces the Nucleoside Antibiotic Sinefungin.</title>
        <authorList>
            <person name="Oshima K."/>
            <person name="Hattori M."/>
            <person name="Shimizu H."/>
            <person name="Fukuda K."/>
            <person name="Nemoto M."/>
            <person name="Inagaki K."/>
            <person name="Tamura T."/>
        </authorList>
    </citation>
    <scope>NUCLEOTIDE SEQUENCE</scope>
    <source>
        <strain evidence="5">FACHB-1375</strain>
    </source>
</reference>
<dbReference type="SUPFAM" id="SSF48452">
    <property type="entry name" value="TPR-like"/>
    <property type="match status" value="1"/>
</dbReference>
<dbReference type="SUPFAM" id="SSF52540">
    <property type="entry name" value="P-loop containing nucleoside triphosphate hydrolases"/>
    <property type="match status" value="1"/>
</dbReference>
<reference evidence="5" key="2">
    <citation type="submission" date="2020-08" db="EMBL/GenBank/DDBJ databases">
        <authorList>
            <person name="Chen M."/>
            <person name="Teng W."/>
            <person name="Zhao L."/>
            <person name="Hu C."/>
            <person name="Zhou Y."/>
            <person name="Han B."/>
            <person name="Song L."/>
            <person name="Shu W."/>
        </authorList>
    </citation>
    <scope>NUCLEOTIDE SEQUENCE</scope>
    <source>
        <strain evidence="5">FACHB-1375</strain>
    </source>
</reference>
<keyword evidence="1" id="KW-0802">TPR repeat</keyword>
<dbReference type="InterPro" id="IPR027417">
    <property type="entry name" value="P-loop_NTPase"/>
</dbReference>
<keyword evidence="6" id="KW-1185">Reference proteome</keyword>
<gene>
    <name evidence="5" type="ORF">H6G03_10710</name>
</gene>
<feature type="coiled-coil region" evidence="2">
    <location>
        <begin position="586"/>
        <end position="613"/>
    </location>
</feature>
<dbReference type="InterPro" id="IPR058651">
    <property type="entry name" value="HTH_VMAP-M9"/>
</dbReference>
<protein>
    <submittedName>
        <fullName evidence="5">Tetratricopeptide repeat protein</fullName>
    </submittedName>
</protein>
<evidence type="ECO:0000313" key="5">
    <source>
        <dbReference type="EMBL" id="MBD2181573.1"/>
    </source>
</evidence>
<comment type="caution">
    <text evidence="5">The sequence shown here is derived from an EMBL/GenBank/DDBJ whole genome shotgun (WGS) entry which is preliminary data.</text>
</comment>
<dbReference type="InterPro" id="IPR019734">
    <property type="entry name" value="TPR_rpt"/>
</dbReference>
<dbReference type="AlphaFoldDB" id="A0A926VD13"/>
<organism evidence="5 6">
    <name type="scientific">Aerosakkonema funiforme FACHB-1375</name>
    <dbReference type="NCBI Taxonomy" id="2949571"/>
    <lineage>
        <taxon>Bacteria</taxon>
        <taxon>Bacillati</taxon>
        <taxon>Cyanobacteriota</taxon>
        <taxon>Cyanophyceae</taxon>
        <taxon>Oscillatoriophycideae</taxon>
        <taxon>Aerosakkonematales</taxon>
        <taxon>Aerosakkonemataceae</taxon>
        <taxon>Aerosakkonema</taxon>
    </lineage>
</organism>
<dbReference type="SMART" id="SM00028">
    <property type="entry name" value="TPR"/>
    <property type="match status" value="5"/>
</dbReference>
<feature type="domain" description="vWA-MoxR associated protein N-terminal HTH" evidence="4">
    <location>
        <begin position="1"/>
        <end position="85"/>
    </location>
</feature>
<feature type="region of interest" description="Disordered" evidence="3">
    <location>
        <begin position="93"/>
        <end position="128"/>
    </location>
</feature>
<feature type="repeat" description="TPR" evidence="1">
    <location>
        <begin position="779"/>
        <end position="812"/>
    </location>
</feature>
<dbReference type="Gene3D" id="1.25.40.10">
    <property type="entry name" value="Tetratricopeptide repeat domain"/>
    <property type="match status" value="2"/>
</dbReference>
<accession>A0A926VD13</accession>